<dbReference type="InterPro" id="IPR029063">
    <property type="entry name" value="SAM-dependent_MTases_sf"/>
</dbReference>
<dbReference type="PANTHER" id="PTHR43317">
    <property type="entry name" value="THERMOSPERMINE SYNTHASE ACAULIS5"/>
    <property type="match status" value="1"/>
</dbReference>
<dbReference type="EMBL" id="WBKB01000001">
    <property type="protein sequence ID" value="KAB1644724.1"/>
    <property type="molecule type" value="Genomic_DNA"/>
</dbReference>
<comment type="caution">
    <text evidence="2">The sequence shown here is derived from an EMBL/GenBank/DDBJ whole genome shotgun (WGS) entry which is preliminary data.</text>
</comment>
<dbReference type="OrthoDB" id="8221452at2"/>
<dbReference type="PANTHER" id="PTHR43317:SF1">
    <property type="entry name" value="THERMOSPERMINE SYNTHASE ACAULIS5"/>
    <property type="match status" value="1"/>
</dbReference>
<evidence type="ECO:0000313" key="2">
    <source>
        <dbReference type="EMBL" id="KAB1644724.1"/>
    </source>
</evidence>
<evidence type="ECO:0000313" key="3">
    <source>
        <dbReference type="Proteomes" id="UP000433493"/>
    </source>
</evidence>
<proteinExistence type="predicted"/>
<dbReference type="GO" id="GO:0006596">
    <property type="term" value="P:polyamine biosynthetic process"/>
    <property type="evidence" value="ECO:0007669"/>
    <property type="project" value="UniProtKB-KW"/>
</dbReference>
<dbReference type="SUPFAM" id="SSF53335">
    <property type="entry name" value="S-adenosyl-L-methionine-dependent methyltransferases"/>
    <property type="match status" value="1"/>
</dbReference>
<keyword evidence="3" id="KW-1185">Reference proteome</keyword>
<reference evidence="2 3" key="1">
    <citation type="submission" date="2019-09" db="EMBL/GenBank/DDBJ databases">
        <title>Phylogeny of genus Pseudoclavibacter and closely related genus.</title>
        <authorList>
            <person name="Li Y."/>
        </authorList>
    </citation>
    <scope>NUCLEOTIDE SEQUENCE [LARGE SCALE GENOMIC DNA]</scope>
    <source>
        <strain evidence="2 3">KCTC 13959</strain>
    </source>
</reference>
<sequence>MARKRQDTEFTATLASGRQATADFDGPYVTLLVDGTPQSEINLEDPADLSFGYIRHMGHVLDLAFPKRQALTALHLGAGALTIPRFLEHTRPGSRQQVIELERDLIEFVREVAPLPQHASIRIRYGDAREQLARLPRGLVGKVDALVVDVFAGAQTPAHVTSLEFFTELESFLAPAGVLLVNISDGHDLAFARGEVATIREAIGPTHLISDPAVFKGRRFGNIVAVATREHREFPGLARLAASGFPPATVHSDAQTFQWLRGASAVRDADATPSPTPASSLFTRRS</sequence>
<organism evidence="2 3">
    <name type="scientific">Gulosibacter chungangensis</name>
    <dbReference type="NCBI Taxonomy" id="979746"/>
    <lineage>
        <taxon>Bacteria</taxon>
        <taxon>Bacillati</taxon>
        <taxon>Actinomycetota</taxon>
        <taxon>Actinomycetes</taxon>
        <taxon>Micrococcales</taxon>
        <taxon>Microbacteriaceae</taxon>
        <taxon>Gulosibacter</taxon>
    </lineage>
</organism>
<dbReference type="Proteomes" id="UP000433493">
    <property type="component" value="Unassembled WGS sequence"/>
</dbReference>
<accession>A0A7J5BER4</accession>
<name>A0A7J5BER4_9MICO</name>
<dbReference type="CDD" id="cd02440">
    <property type="entry name" value="AdoMet_MTases"/>
    <property type="match status" value="1"/>
</dbReference>
<protein>
    <submittedName>
        <fullName evidence="2">Spermine synthase</fullName>
    </submittedName>
</protein>
<evidence type="ECO:0000256" key="1">
    <source>
        <dbReference type="ARBA" id="ARBA00023115"/>
    </source>
</evidence>
<dbReference type="RefSeq" id="WP_158050697.1">
    <property type="nucleotide sequence ID" value="NZ_WBKB01000001.1"/>
</dbReference>
<dbReference type="AlphaFoldDB" id="A0A7J5BER4"/>
<keyword evidence="1" id="KW-0620">Polyamine biosynthesis</keyword>
<dbReference type="NCBIfam" id="NF037959">
    <property type="entry name" value="MFS_SpdSyn"/>
    <property type="match status" value="1"/>
</dbReference>
<dbReference type="Gene3D" id="3.40.50.150">
    <property type="entry name" value="Vaccinia Virus protein VP39"/>
    <property type="match status" value="1"/>
</dbReference>
<gene>
    <name evidence="2" type="ORF">F8O05_00110</name>
</gene>